<evidence type="ECO:0000313" key="2">
    <source>
        <dbReference type="EMBL" id="MFD2187624.1"/>
    </source>
</evidence>
<evidence type="ECO:0000259" key="1">
    <source>
        <dbReference type="Pfam" id="PF01370"/>
    </source>
</evidence>
<comment type="caution">
    <text evidence="2">The sequence shown here is derived from an EMBL/GenBank/DDBJ whole genome shotgun (WGS) entry which is preliminary data.</text>
</comment>
<keyword evidence="3" id="KW-1185">Reference proteome</keyword>
<name>A0ABW5B0F1_9FLAO</name>
<accession>A0ABW5B0F1</accession>
<dbReference type="EMBL" id="JBHUHY010000013">
    <property type="protein sequence ID" value="MFD2187624.1"/>
    <property type="molecule type" value="Genomic_DNA"/>
</dbReference>
<dbReference type="RefSeq" id="WP_378320627.1">
    <property type="nucleotide sequence ID" value="NZ_JBHUHY010000013.1"/>
</dbReference>
<sequence length="336" mass="38490">MILVTGATGLVGTHLLVKLIKEKQQVRALYRSEAKKEHARKVVSYYFGQQNTEIFDTIDWVKADIIDIPALTEAFDNVSHVYHCAAWITFNPKHSKKLRKINIEGTANIVNLCLIHRVKKLCHVSSIATLEEDPAKSFIDETAEWNPETHKSIYAITKYGAEMEVWRGAQENLQVIIVNPGIIIGPGFFDNGSGYLFKRIHAGMKYYTRGTTGYVAIEDVTNIMLQLMMGHYHNERYVLVGENLSYKEAFTMIANALNKPVPTQEASPFLLKFAYYLQWIGHFFFRTKRSIFKSSIRSALSTSFYKNDKVKEELNHTFTPIERAIEETATLFLKQH</sequence>
<proteinExistence type="predicted"/>
<protein>
    <submittedName>
        <fullName evidence="2">NAD-dependent epimerase/dehydratase family protein</fullName>
    </submittedName>
</protein>
<dbReference type="PANTHER" id="PTHR48079">
    <property type="entry name" value="PROTEIN YEEZ"/>
    <property type="match status" value="1"/>
</dbReference>
<dbReference type="PANTHER" id="PTHR48079:SF6">
    <property type="entry name" value="NAD(P)-BINDING DOMAIN-CONTAINING PROTEIN-RELATED"/>
    <property type="match status" value="1"/>
</dbReference>
<organism evidence="2 3">
    <name type="scientific">Aquimarina celericrescens</name>
    <dbReference type="NCBI Taxonomy" id="1964542"/>
    <lineage>
        <taxon>Bacteria</taxon>
        <taxon>Pseudomonadati</taxon>
        <taxon>Bacteroidota</taxon>
        <taxon>Flavobacteriia</taxon>
        <taxon>Flavobacteriales</taxon>
        <taxon>Flavobacteriaceae</taxon>
        <taxon>Aquimarina</taxon>
    </lineage>
</organism>
<dbReference type="InterPro" id="IPR036291">
    <property type="entry name" value="NAD(P)-bd_dom_sf"/>
</dbReference>
<dbReference type="Gene3D" id="3.40.50.720">
    <property type="entry name" value="NAD(P)-binding Rossmann-like Domain"/>
    <property type="match status" value="1"/>
</dbReference>
<dbReference type="InterPro" id="IPR051783">
    <property type="entry name" value="NAD(P)-dependent_oxidoreduct"/>
</dbReference>
<reference evidence="3" key="1">
    <citation type="journal article" date="2019" name="Int. J. Syst. Evol. Microbiol.">
        <title>The Global Catalogue of Microorganisms (GCM) 10K type strain sequencing project: providing services to taxonomists for standard genome sequencing and annotation.</title>
        <authorList>
            <consortium name="The Broad Institute Genomics Platform"/>
            <consortium name="The Broad Institute Genome Sequencing Center for Infectious Disease"/>
            <person name="Wu L."/>
            <person name="Ma J."/>
        </authorList>
    </citation>
    <scope>NUCLEOTIDE SEQUENCE [LARGE SCALE GENOMIC DNA]</scope>
    <source>
        <strain evidence="3">DT92</strain>
    </source>
</reference>
<gene>
    <name evidence="2" type="ORF">ACFSJT_12555</name>
</gene>
<evidence type="ECO:0000313" key="3">
    <source>
        <dbReference type="Proteomes" id="UP001597344"/>
    </source>
</evidence>
<dbReference type="SUPFAM" id="SSF51735">
    <property type="entry name" value="NAD(P)-binding Rossmann-fold domains"/>
    <property type="match status" value="1"/>
</dbReference>
<dbReference type="InterPro" id="IPR001509">
    <property type="entry name" value="Epimerase_deHydtase"/>
</dbReference>
<feature type="domain" description="NAD-dependent epimerase/dehydratase" evidence="1">
    <location>
        <begin position="2"/>
        <end position="229"/>
    </location>
</feature>
<dbReference type="Pfam" id="PF01370">
    <property type="entry name" value="Epimerase"/>
    <property type="match status" value="1"/>
</dbReference>
<dbReference type="Proteomes" id="UP001597344">
    <property type="component" value="Unassembled WGS sequence"/>
</dbReference>